<reference evidence="1" key="1">
    <citation type="submission" date="2021-05" db="EMBL/GenBank/DDBJ databases">
        <authorList>
            <person name="Alioto T."/>
            <person name="Alioto T."/>
            <person name="Gomez Garrido J."/>
        </authorList>
    </citation>
    <scope>NUCLEOTIDE SEQUENCE</scope>
</reference>
<dbReference type="AlphaFoldDB" id="A0A8D8Q6A1"/>
<organism evidence="1">
    <name type="scientific">Cacopsylla melanoneura</name>
    <dbReference type="NCBI Taxonomy" id="428564"/>
    <lineage>
        <taxon>Eukaryota</taxon>
        <taxon>Metazoa</taxon>
        <taxon>Ecdysozoa</taxon>
        <taxon>Arthropoda</taxon>
        <taxon>Hexapoda</taxon>
        <taxon>Insecta</taxon>
        <taxon>Pterygota</taxon>
        <taxon>Neoptera</taxon>
        <taxon>Paraneoptera</taxon>
        <taxon>Hemiptera</taxon>
        <taxon>Sternorrhyncha</taxon>
        <taxon>Psylloidea</taxon>
        <taxon>Psyllidae</taxon>
        <taxon>Psyllinae</taxon>
        <taxon>Cacopsylla</taxon>
    </lineage>
</organism>
<dbReference type="EMBL" id="HBUF01061080">
    <property type="protein sequence ID" value="CAG6625871.1"/>
    <property type="molecule type" value="Transcribed_RNA"/>
</dbReference>
<sequence>MQAALHLMQLCVVEHCTLKLYYSNLTDYDFKALAVEKYYGTFCEEMKNFVEELGNTLVVETGESRAKMYLYQRISLEVQRGNAVCIQGTMPYNRELEELYIL</sequence>
<evidence type="ECO:0000313" key="1">
    <source>
        <dbReference type="EMBL" id="CAG6625871.1"/>
    </source>
</evidence>
<protein>
    <submittedName>
        <fullName evidence="1">Uncharacterized protein</fullName>
    </submittedName>
</protein>
<accession>A0A8D8Q6A1</accession>
<proteinExistence type="predicted"/>
<name>A0A8D8Q6A1_9HEMI</name>